<dbReference type="EMBL" id="AHBZ03000027">
    <property type="protein sequence ID" value="KAF7764201.1"/>
    <property type="molecule type" value="Genomic_DNA"/>
</dbReference>
<gene>
    <name evidence="3" type="ORF">PCIT_b0132</name>
</gene>
<sequence>MRLLSLLLALCLISACHSTQKMDTENKAKPLPTQHYAPVAMLFQTHYAICSTNALSTTDRQMHTLPIHYQQHQTLNLFFTKWCNSPSTTTQLRLLKILVEQNKWPDEYAIYFNFMKRSTQDLRTQKLANIALKKSLESTEYRLKNLQITLIELKKQLTQVELQRLNPSVPEIPTQLREEGAL</sequence>
<protein>
    <submittedName>
        <fullName evidence="3">Uncharacterized protein</fullName>
    </submittedName>
</protein>
<keyword evidence="1" id="KW-0175">Coiled coil</keyword>
<accession>A0AAD4ADZ8</accession>
<comment type="caution">
    <text evidence="3">The sequence shown here is derived from an EMBL/GenBank/DDBJ whole genome shotgun (WGS) entry which is preliminary data.</text>
</comment>
<feature type="coiled-coil region" evidence="1">
    <location>
        <begin position="136"/>
        <end position="163"/>
    </location>
</feature>
<dbReference type="Proteomes" id="UP000016487">
    <property type="component" value="Unassembled WGS sequence"/>
</dbReference>
<feature type="signal peptide" evidence="2">
    <location>
        <begin position="1"/>
        <end position="21"/>
    </location>
</feature>
<dbReference type="AlphaFoldDB" id="A0AAD4ADZ8"/>
<reference evidence="3" key="1">
    <citation type="journal article" date="2012" name="J. Bacteriol.">
        <title>Genome sequences of type strains of seven species of the marine bacterium Pseudoalteromonas.</title>
        <authorList>
            <person name="Xie B.B."/>
            <person name="Shu Y.L."/>
            <person name="Qin Q.L."/>
            <person name="Rong J.C."/>
            <person name="Zhang X.Y."/>
            <person name="Chen X.L."/>
            <person name="Shi M."/>
            <person name="He H.L."/>
            <person name="Zhou B.C."/>
            <person name="Zhang Y.Z."/>
        </authorList>
    </citation>
    <scope>NUCLEOTIDE SEQUENCE</scope>
    <source>
        <strain evidence="3">DSM 8771</strain>
    </source>
</reference>
<feature type="chain" id="PRO_5042191029" evidence="2">
    <location>
        <begin position="22"/>
        <end position="182"/>
    </location>
</feature>
<dbReference type="PROSITE" id="PS51257">
    <property type="entry name" value="PROKAR_LIPOPROTEIN"/>
    <property type="match status" value="1"/>
</dbReference>
<organism evidence="3 4">
    <name type="scientific">Pseudoalteromonas citrea</name>
    <dbReference type="NCBI Taxonomy" id="43655"/>
    <lineage>
        <taxon>Bacteria</taxon>
        <taxon>Pseudomonadati</taxon>
        <taxon>Pseudomonadota</taxon>
        <taxon>Gammaproteobacteria</taxon>
        <taxon>Alteromonadales</taxon>
        <taxon>Pseudoalteromonadaceae</taxon>
        <taxon>Pseudoalteromonas</taxon>
    </lineage>
</organism>
<evidence type="ECO:0000313" key="3">
    <source>
        <dbReference type="EMBL" id="KAF7764201.1"/>
    </source>
</evidence>
<evidence type="ECO:0000256" key="1">
    <source>
        <dbReference type="SAM" id="Coils"/>
    </source>
</evidence>
<dbReference type="RefSeq" id="WP_010367366.1">
    <property type="nucleotide sequence ID" value="NZ_AHBZ03000027.1"/>
</dbReference>
<keyword evidence="2" id="KW-0732">Signal</keyword>
<evidence type="ECO:0000256" key="2">
    <source>
        <dbReference type="SAM" id="SignalP"/>
    </source>
</evidence>
<reference evidence="3" key="2">
    <citation type="submission" date="2015-03" db="EMBL/GenBank/DDBJ databases">
        <title>Genome sequence of Pseudoalteromonas citrea.</title>
        <authorList>
            <person name="Xie B.-B."/>
            <person name="Rong J.-C."/>
            <person name="Qin Q.-L."/>
            <person name="Zhang Y.-Z."/>
        </authorList>
    </citation>
    <scope>NUCLEOTIDE SEQUENCE</scope>
    <source>
        <strain evidence="3">DSM 8771</strain>
    </source>
</reference>
<evidence type="ECO:0000313" key="4">
    <source>
        <dbReference type="Proteomes" id="UP000016487"/>
    </source>
</evidence>
<name>A0AAD4ADZ8_9GAMM</name>
<proteinExistence type="predicted"/>